<dbReference type="EMBL" id="JAWJWE010000038">
    <property type="protein sequence ID" value="KAK6622753.1"/>
    <property type="molecule type" value="Genomic_DNA"/>
</dbReference>
<comment type="caution">
    <text evidence="1">The sequence shown here is derived from an EMBL/GenBank/DDBJ whole genome shotgun (WGS) entry which is preliminary data.</text>
</comment>
<gene>
    <name evidence="1" type="ORF">RUM43_008596</name>
</gene>
<evidence type="ECO:0000313" key="2">
    <source>
        <dbReference type="Proteomes" id="UP001372834"/>
    </source>
</evidence>
<dbReference type="Proteomes" id="UP001372834">
    <property type="component" value="Unassembled WGS sequence"/>
</dbReference>
<protein>
    <submittedName>
        <fullName evidence="1">Uncharacterized protein</fullName>
    </submittedName>
</protein>
<name>A0AAN8P9J8_POLSC</name>
<sequence>MRDLSESNRAVKGQELKSDKEYSDSLIALHLRSVKMAADDTKTFNMWLLNNPDTNKQGYMATRRSDTQE</sequence>
<organism evidence="1 2">
    <name type="scientific">Polyplax serrata</name>
    <name type="common">Common mouse louse</name>
    <dbReference type="NCBI Taxonomy" id="468196"/>
    <lineage>
        <taxon>Eukaryota</taxon>
        <taxon>Metazoa</taxon>
        <taxon>Ecdysozoa</taxon>
        <taxon>Arthropoda</taxon>
        <taxon>Hexapoda</taxon>
        <taxon>Insecta</taxon>
        <taxon>Pterygota</taxon>
        <taxon>Neoptera</taxon>
        <taxon>Paraneoptera</taxon>
        <taxon>Psocodea</taxon>
        <taxon>Troctomorpha</taxon>
        <taxon>Phthiraptera</taxon>
        <taxon>Anoplura</taxon>
        <taxon>Polyplacidae</taxon>
        <taxon>Polyplax</taxon>
    </lineage>
</organism>
<evidence type="ECO:0000313" key="1">
    <source>
        <dbReference type="EMBL" id="KAK6622753.1"/>
    </source>
</evidence>
<accession>A0AAN8P9J8</accession>
<proteinExistence type="predicted"/>
<reference evidence="1 2" key="1">
    <citation type="submission" date="2023-10" db="EMBL/GenBank/DDBJ databases">
        <title>Genomes of two closely related lineages of the louse Polyplax serrata with different host specificities.</title>
        <authorList>
            <person name="Martinu J."/>
            <person name="Tarabai H."/>
            <person name="Stefka J."/>
            <person name="Hypsa V."/>
        </authorList>
    </citation>
    <scope>NUCLEOTIDE SEQUENCE [LARGE SCALE GENOMIC DNA]</scope>
    <source>
        <strain evidence="1">HR10_N</strain>
    </source>
</reference>
<dbReference type="AlphaFoldDB" id="A0AAN8P9J8"/>